<dbReference type="RefSeq" id="WP_124319385.1">
    <property type="nucleotide sequence ID" value="NZ_CP027753.1"/>
</dbReference>
<dbReference type="InterPro" id="IPR003497">
    <property type="entry name" value="BRO_N_domain"/>
</dbReference>
<dbReference type="EMBL" id="CP027753">
    <property type="protein sequence ID" value="AZE46976.1"/>
    <property type="molecule type" value="Genomic_DNA"/>
</dbReference>
<evidence type="ECO:0000259" key="1">
    <source>
        <dbReference type="PROSITE" id="PS51750"/>
    </source>
</evidence>
<proteinExistence type="predicted"/>
<name>A0A3G7TL79_9PSED</name>
<protein>
    <submittedName>
        <fullName evidence="2">Phage antirepressor protein</fullName>
    </submittedName>
</protein>
<accession>A0A3G7TL79</accession>
<feature type="domain" description="Bro-N" evidence="1">
    <location>
        <begin position="1"/>
        <end position="104"/>
    </location>
</feature>
<dbReference type="PANTHER" id="PTHR36180">
    <property type="entry name" value="DNA-BINDING PROTEIN-RELATED-RELATED"/>
    <property type="match status" value="1"/>
</dbReference>
<dbReference type="AlphaFoldDB" id="A0A3G7TL79"/>
<organism evidence="2 3">
    <name type="scientific">Pseudomonas chlororaphis</name>
    <dbReference type="NCBI Taxonomy" id="587753"/>
    <lineage>
        <taxon>Bacteria</taxon>
        <taxon>Pseudomonadati</taxon>
        <taxon>Pseudomonadota</taxon>
        <taxon>Gammaproteobacteria</taxon>
        <taxon>Pseudomonadales</taxon>
        <taxon>Pseudomonadaceae</taxon>
        <taxon>Pseudomonas</taxon>
    </lineage>
</organism>
<sequence length="274" mass="30331">MNLPIQYVFEGNEVRALMINGEPWFVAVDIAVALEYRDAEKLTRGLDEDEKGTHIVGTLGGEQRMTTINEPGLYSAILRSRKAEAKRFKRWVTHDVLPSLRKHGAYVMPTASPAGETIDAPLSAHVEADQIVSAGRVFRALFTTARSMGMARRLAATRANQAAERATGIDLAAELGASDWLEGQDLPAPHRKHYELQNNLRTHLTANDWPQGFTTQQVIEAIGLTLDKSTQMAVGQQLQLLGYTRVRMPALHPNGVRPWGYMLKQPGRQLEVAA</sequence>
<evidence type="ECO:0000313" key="2">
    <source>
        <dbReference type="EMBL" id="AZE46976.1"/>
    </source>
</evidence>
<dbReference type="SMART" id="SM01040">
    <property type="entry name" value="Bro-N"/>
    <property type="match status" value="1"/>
</dbReference>
<gene>
    <name evidence="2" type="ORF">C4K04_1284</name>
</gene>
<dbReference type="PROSITE" id="PS51750">
    <property type="entry name" value="BRO_N"/>
    <property type="match status" value="1"/>
</dbReference>
<reference evidence="2 3" key="1">
    <citation type="submission" date="2018-03" db="EMBL/GenBank/DDBJ databases">
        <title>Diversity of phytobeneficial traits revealed by whole-genome analysis of worldwide-isolated phenazine-producing Pseudomonas spp.</title>
        <authorList>
            <person name="Biessy A."/>
            <person name="Novinscak A."/>
            <person name="Blom J."/>
            <person name="Leger G."/>
            <person name="Thomashow L.S."/>
            <person name="Cazorla F.M."/>
            <person name="Josic D."/>
            <person name="Filion M."/>
        </authorList>
    </citation>
    <scope>NUCLEOTIDE SEQUENCE [LARGE SCALE GENOMIC DNA]</scope>
    <source>
        <strain evidence="2 3">B25</strain>
    </source>
</reference>
<dbReference type="Pfam" id="PF02498">
    <property type="entry name" value="Bro-N"/>
    <property type="match status" value="1"/>
</dbReference>
<dbReference type="PANTHER" id="PTHR36180:SF2">
    <property type="entry name" value="BRO FAMILY PROTEIN"/>
    <property type="match status" value="1"/>
</dbReference>
<dbReference type="Proteomes" id="UP000268048">
    <property type="component" value="Chromosome"/>
</dbReference>
<evidence type="ECO:0000313" key="3">
    <source>
        <dbReference type="Proteomes" id="UP000268048"/>
    </source>
</evidence>